<dbReference type="InterPro" id="IPR042099">
    <property type="entry name" value="ANL_N_sf"/>
</dbReference>
<gene>
    <name evidence="2" type="ORF">ACFPEN_30710</name>
</gene>
<evidence type="ECO:0000313" key="2">
    <source>
        <dbReference type="EMBL" id="MFC4517272.1"/>
    </source>
</evidence>
<evidence type="ECO:0000259" key="1">
    <source>
        <dbReference type="Pfam" id="PF00501"/>
    </source>
</evidence>
<evidence type="ECO:0000313" key="3">
    <source>
        <dbReference type="Proteomes" id="UP001595990"/>
    </source>
</evidence>
<dbReference type="PANTHER" id="PTHR45527:SF1">
    <property type="entry name" value="FATTY ACID SYNTHASE"/>
    <property type="match status" value="1"/>
</dbReference>
<feature type="domain" description="AMP-dependent synthetase/ligase" evidence="1">
    <location>
        <begin position="5"/>
        <end position="344"/>
    </location>
</feature>
<dbReference type="Gene3D" id="3.30.300.30">
    <property type="match status" value="1"/>
</dbReference>
<dbReference type="PRINTS" id="PR00154">
    <property type="entry name" value="AMPBINDING"/>
</dbReference>
<dbReference type="InterPro" id="IPR020459">
    <property type="entry name" value="AMP-binding"/>
</dbReference>
<organism evidence="2 3">
    <name type="scientific">Streptomyces ehimensis</name>
    <dbReference type="NCBI Taxonomy" id="68195"/>
    <lineage>
        <taxon>Bacteria</taxon>
        <taxon>Bacillati</taxon>
        <taxon>Actinomycetota</taxon>
        <taxon>Actinomycetes</taxon>
        <taxon>Kitasatosporales</taxon>
        <taxon>Streptomycetaceae</taxon>
        <taxon>Streptomyces</taxon>
    </lineage>
</organism>
<dbReference type="Pfam" id="PF00501">
    <property type="entry name" value="AMP-binding"/>
    <property type="match status" value="1"/>
</dbReference>
<dbReference type="InterPro" id="IPR000873">
    <property type="entry name" value="AMP-dep_synth/lig_dom"/>
</dbReference>
<proteinExistence type="predicted"/>
<dbReference type="Proteomes" id="UP001595990">
    <property type="component" value="Unassembled WGS sequence"/>
</dbReference>
<protein>
    <submittedName>
        <fullName evidence="2">AMP-binding protein</fullName>
    </submittedName>
</protein>
<reference evidence="3" key="1">
    <citation type="journal article" date="2019" name="Int. J. Syst. Evol. Microbiol.">
        <title>The Global Catalogue of Microorganisms (GCM) 10K type strain sequencing project: providing services to taxonomists for standard genome sequencing and annotation.</title>
        <authorList>
            <consortium name="The Broad Institute Genomics Platform"/>
            <consortium name="The Broad Institute Genome Sequencing Center for Infectious Disease"/>
            <person name="Wu L."/>
            <person name="Ma J."/>
        </authorList>
    </citation>
    <scope>NUCLEOTIDE SEQUENCE [LARGE SCALE GENOMIC DNA]</scope>
    <source>
        <strain evidence="3">CECT 8064</strain>
    </source>
</reference>
<dbReference type="Gene3D" id="3.40.50.12780">
    <property type="entry name" value="N-terminal domain of ligase-like"/>
    <property type="match status" value="1"/>
</dbReference>
<accession>A0ABV9BTD7</accession>
<dbReference type="PROSITE" id="PS00455">
    <property type="entry name" value="AMP_BINDING"/>
    <property type="match status" value="1"/>
</dbReference>
<sequence length="499" mass="54349">MQVGSETHTYTQLHERALLWAGALARTRPRAVGVLCAKGLTAYTGVLAALYAGAAVVPLRPDFPLARTRDMLAMSGASVLIIDDRGAEVLPDLLEDHPDTAVLAPGDEALGTLSLHAEEALEQPLPVAPEDPAYILFTSGSTGRPKGVVVAHSSASHYFGLLDARYDFTAADVFSQAFDLDFDCAMFDMFCAWGVGARLVAVPSQAYLRLPSFLAEHGITVWFSTPGTVRLARAGGGLGVDSMPGLRWSFLAGEALQCRDAADWQQAASASVLENLYGPTELTVTIAGHRWSEERSTRMAINGIVPIGALHEGHAYVLLNEAGEVTELEGELCVSGPQLCAGYLDPADEVGRFVKKDGRRWYRTGDRVREIEGGELAYIGRRDSQVQIQGWRIELAEVDHVLRRDAAVDDAVTVPVEARGSVELMTFYTGNLLPPVEFVRRLSRTLPNRMIPRFYRHLDTLPINSNKKVDRSLLAVRARELFFSGESETQPMQSRTSGA</sequence>
<dbReference type="EMBL" id="JBHSFS010000019">
    <property type="protein sequence ID" value="MFC4517272.1"/>
    <property type="molecule type" value="Genomic_DNA"/>
</dbReference>
<dbReference type="SUPFAM" id="SSF56801">
    <property type="entry name" value="Acetyl-CoA synthetase-like"/>
    <property type="match status" value="1"/>
</dbReference>
<comment type="caution">
    <text evidence="2">The sequence shown here is derived from an EMBL/GenBank/DDBJ whole genome shotgun (WGS) entry which is preliminary data.</text>
</comment>
<keyword evidence="3" id="KW-1185">Reference proteome</keyword>
<name>A0ABV9BTD7_9ACTN</name>
<dbReference type="PANTHER" id="PTHR45527">
    <property type="entry name" value="NONRIBOSOMAL PEPTIDE SYNTHETASE"/>
    <property type="match status" value="1"/>
</dbReference>
<dbReference type="InterPro" id="IPR020845">
    <property type="entry name" value="AMP-binding_CS"/>
</dbReference>
<dbReference type="InterPro" id="IPR045851">
    <property type="entry name" value="AMP-bd_C_sf"/>
</dbReference>
<dbReference type="RefSeq" id="WP_417923967.1">
    <property type="nucleotide sequence ID" value="NZ_JBHSFS010000019.1"/>
</dbReference>